<evidence type="ECO:0000256" key="3">
    <source>
        <dbReference type="ARBA" id="ARBA00022603"/>
    </source>
</evidence>
<evidence type="ECO:0000313" key="8">
    <source>
        <dbReference type="EMBL" id="SDB53006.1"/>
    </source>
</evidence>
<evidence type="ECO:0000313" key="9">
    <source>
        <dbReference type="Proteomes" id="UP000199071"/>
    </source>
</evidence>
<dbReference type="PANTHER" id="PTHR43467:SF1">
    <property type="entry name" value="PRECORRIN-6A SYNTHASE [DEACETYLATING]"/>
    <property type="match status" value="1"/>
</dbReference>
<dbReference type="PANTHER" id="PTHR43467">
    <property type="entry name" value="COBALT-PRECORRIN-2 C(20)-METHYLTRANSFERASE"/>
    <property type="match status" value="1"/>
</dbReference>
<protein>
    <recommendedName>
        <fullName evidence="6">Precorrin-6A synthase [deacetylating]</fullName>
        <ecNumber evidence="6">2.1.1.152</ecNumber>
    </recommendedName>
</protein>
<dbReference type="Gene3D" id="3.40.1010.10">
    <property type="entry name" value="Cobalt-precorrin-4 Transmethylase, Domain 1"/>
    <property type="match status" value="1"/>
</dbReference>
<dbReference type="Gene3D" id="3.30.950.10">
    <property type="entry name" value="Methyltransferase, Cobalt-precorrin-4 Transmethylase, Domain 2"/>
    <property type="match status" value="1"/>
</dbReference>
<organism evidence="8 9">
    <name type="scientific">Bauldia litoralis</name>
    <dbReference type="NCBI Taxonomy" id="665467"/>
    <lineage>
        <taxon>Bacteria</taxon>
        <taxon>Pseudomonadati</taxon>
        <taxon>Pseudomonadota</taxon>
        <taxon>Alphaproteobacteria</taxon>
        <taxon>Hyphomicrobiales</taxon>
        <taxon>Kaistiaceae</taxon>
        <taxon>Bauldia</taxon>
    </lineage>
</organism>
<feature type="domain" description="Tetrapyrrole methylase" evidence="7">
    <location>
        <begin position="4"/>
        <end position="220"/>
    </location>
</feature>
<comment type="pathway">
    <text evidence="1">Cofactor biosynthesis; adenosylcobalamin biosynthesis.</text>
</comment>
<keyword evidence="4 6" id="KW-0808">Transferase</keyword>
<keyword evidence="3 6" id="KW-0489">Methyltransferase</keyword>
<proteinExistence type="predicted"/>
<sequence>MIELLLVGIGTGNPEHLTLQAIRGLNSADLVLIPRKGSDKADLADLRRSICAEVVTNSATRVVEFDLPRRDRTVADYRRGVDDWHDAIAKVWSDTIRSELPDGGSVAFLVWGDPTLYDSTLRIASRLEPAPRVRVIPGITSIHALAASHAIPLTDIGAPFLVTTGRLLRDAGWPAGVDTLVVMLDGDCAFQHLDPAGVVIWWGAYVGMAEEITLSGPLAESAPRIIQARAEAREAMGWIMDVYVLRRTGG</sequence>
<evidence type="ECO:0000256" key="2">
    <source>
        <dbReference type="ARBA" id="ARBA00022573"/>
    </source>
</evidence>
<dbReference type="EMBL" id="FMXQ01000010">
    <property type="protein sequence ID" value="SDB53006.1"/>
    <property type="molecule type" value="Genomic_DNA"/>
</dbReference>
<evidence type="ECO:0000256" key="4">
    <source>
        <dbReference type="ARBA" id="ARBA00022679"/>
    </source>
</evidence>
<dbReference type="OrthoDB" id="9787471at2"/>
<dbReference type="InterPro" id="IPR035996">
    <property type="entry name" value="4pyrrol_Methylase_sf"/>
</dbReference>
<reference evidence="8 9" key="1">
    <citation type="submission" date="2016-10" db="EMBL/GenBank/DDBJ databases">
        <authorList>
            <person name="de Groot N.N."/>
        </authorList>
    </citation>
    <scope>NUCLEOTIDE SEQUENCE [LARGE SCALE GENOMIC DNA]</scope>
    <source>
        <strain evidence="8 9">ATCC 35022</strain>
    </source>
</reference>
<dbReference type="InterPro" id="IPR014776">
    <property type="entry name" value="4pyrrole_Mease_sub2"/>
</dbReference>
<keyword evidence="2" id="KW-0169">Cobalamin biosynthesis</keyword>
<dbReference type="CDD" id="cd11643">
    <property type="entry name" value="Precorrin-6A-synthase"/>
    <property type="match status" value="1"/>
</dbReference>
<dbReference type="RefSeq" id="WP_090879672.1">
    <property type="nucleotide sequence ID" value="NZ_FMXQ01000010.1"/>
</dbReference>
<dbReference type="Proteomes" id="UP000199071">
    <property type="component" value="Unassembled WGS sequence"/>
</dbReference>
<name>A0A1G6E6H7_9HYPH</name>
<accession>A0A1G6E6H7</accession>
<evidence type="ECO:0000259" key="7">
    <source>
        <dbReference type="Pfam" id="PF00590"/>
    </source>
</evidence>
<dbReference type="SUPFAM" id="SSF53790">
    <property type="entry name" value="Tetrapyrrole methylase"/>
    <property type="match status" value="1"/>
</dbReference>
<dbReference type="GO" id="GO:0043819">
    <property type="term" value="F:precorrin-6A synthase (deacetylating) activity"/>
    <property type="evidence" value="ECO:0007669"/>
    <property type="project" value="UniProtKB-EC"/>
</dbReference>
<dbReference type="PIRSF" id="PIRSF036525">
    <property type="entry name" value="CobF"/>
    <property type="match status" value="1"/>
</dbReference>
<keyword evidence="9" id="KW-1185">Reference proteome</keyword>
<evidence type="ECO:0000256" key="6">
    <source>
        <dbReference type="PIRNR" id="PIRNR036525"/>
    </source>
</evidence>
<evidence type="ECO:0000256" key="1">
    <source>
        <dbReference type="ARBA" id="ARBA00004953"/>
    </source>
</evidence>
<dbReference type="Pfam" id="PF00590">
    <property type="entry name" value="TP_methylase"/>
    <property type="match status" value="1"/>
</dbReference>
<comment type="catalytic activity">
    <reaction evidence="6">
        <text>precorrin-5 + S-adenosyl-L-methionine + H2O = precorrin-6A + acetate + S-adenosyl-L-homocysteine + 2 H(+)</text>
        <dbReference type="Rhea" id="RHEA:18261"/>
        <dbReference type="ChEBI" id="CHEBI:15377"/>
        <dbReference type="ChEBI" id="CHEBI:15378"/>
        <dbReference type="ChEBI" id="CHEBI:30089"/>
        <dbReference type="ChEBI" id="CHEBI:57856"/>
        <dbReference type="ChEBI" id="CHEBI:59789"/>
        <dbReference type="ChEBI" id="CHEBI:77871"/>
        <dbReference type="ChEBI" id="CHEBI:77872"/>
        <dbReference type="EC" id="2.1.1.152"/>
    </reaction>
</comment>
<dbReference type="AlphaFoldDB" id="A0A1G6E6H7"/>
<dbReference type="InterPro" id="IPR014777">
    <property type="entry name" value="4pyrrole_Mease_sub1"/>
</dbReference>
<dbReference type="STRING" id="665467.SAMN02982931_04187"/>
<dbReference type="InterPro" id="IPR012797">
    <property type="entry name" value="CobF"/>
</dbReference>
<evidence type="ECO:0000256" key="5">
    <source>
        <dbReference type="ARBA" id="ARBA00022691"/>
    </source>
</evidence>
<dbReference type="EC" id="2.1.1.152" evidence="6"/>
<gene>
    <name evidence="8" type="ORF">SAMN02982931_04187</name>
</gene>
<dbReference type="InterPro" id="IPR000878">
    <property type="entry name" value="4pyrrol_Mease"/>
</dbReference>
<keyword evidence="5 6" id="KW-0949">S-adenosyl-L-methionine</keyword>
<comment type="function">
    <text evidence="6">Catalyzes the methylation of C-1 in precorrin-5 and the subsequent extrusion of acetic acid from the resulting intermediate to form cobalt-precorrin-6A.</text>
</comment>
<dbReference type="GO" id="GO:0032259">
    <property type="term" value="P:methylation"/>
    <property type="evidence" value="ECO:0007669"/>
    <property type="project" value="UniProtKB-KW"/>
</dbReference>
<dbReference type="GO" id="GO:0009236">
    <property type="term" value="P:cobalamin biosynthetic process"/>
    <property type="evidence" value="ECO:0007669"/>
    <property type="project" value="UniProtKB-KW"/>
</dbReference>
<dbReference type="NCBIfam" id="TIGR02434">
    <property type="entry name" value="CobF"/>
    <property type="match status" value="1"/>
</dbReference>